<dbReference type="Proteomes" id="UP000001572">
    <property type="component" value="Chromosome"/>
</dbReference>
<evidence type="ECO:0000313" key="3">
    <source>
        <dbReference type="Proteomes" id="UP000001572"/>
    </source>
</evidence>
<feature type="transmembrane region" description="Helical" evidence="1">
    <location>
        <begin position="94"/>
        <end position="115"/>
    </location>
</feature>
<feature type="transmembrane region" description="Helical" evidence="1">
    <location>
        <begin position="39"/>
        <end position="62"/>
    </location>
</feature>
<reference evidence="3" key="1">
    <citation type="journal article" date="2016" name="Genome Announc.">
        <title>Complete genome sequence of Alkaliphilus metalliredigens strain QYMF, an alkaliphilic and metal-reducing bacterium isolated from borax-contaminated leachate ponds.</title>
        <authorList>
            <person name="Hwang C."/>
            <person name="Copeland A."/>
            <person name="Lucas S."/>
            <person name="Lapidus A."/>
            <person name="Barry K."/>
            <person name="Detter J.C."/>
            <person name="Glavina Del Rio T."/>
            <person name="Hammon N."/>
            <person name="Israni S."/>
            <person name="Dalin E."/>
            <person name="Tice H."/>
            <person name="Pitluck S."/>
            <person name="Chertkov O."/>
            <person name="Brettin T."/>
            <person name="Bruce D."/>
            <person name="Han C."/>
            <person name="Schmutz J."/>
            <person name="Larimer F."/>
            <person name="Land M.L."/>
            <person name="Hauser L."/>
            <person name="Kyrpides N."/>
            <person name="Mikhailova N."/>
            <person name="Ye Q."/>
            <person name="Zhou J."/>
            <person name="Richardson P."/>
            <person name="Fields M.W."/>
        </authorList>
    </citation>
    <scope>NUCLEOTIDE SEQUENCE [LARGE SCALE GENOMIC DNA]</scope>
    <source>
        <strain evidence="3">QYMF</strain>
    </source>
</reference>
<dbReference type="AlphaFoldDB" id="A6TKF4"/>
<dbReference type="GO" id="GO:0016020">
    <property type="term" value="C:membrane"/>
    <property type="evidence" value="ECO:0007669"/>
    <property type="project" value="InterPro"/>
</dbReference>
<dbReference type="InterPro" id="IPR038728">
    <property type="entry name" value="YkvI-like"/>
</dbReference>
<keyword evidence="1" id="KW-0472">Membrane</keyword>
<feature type="transmembrane region" description="Helical" evidence="1">
    <location>
        <begin position="273"/>
        <end position="298"/>
    </location>
</feature>
<dbReference type="KEGG" id="amt:Amet_0444"/>
<sequence>MNKKSGMPVFFALAFVWFTTHFGGGFASGAQVIQYFVKFGWFAIFTPIISQLIIAIVLYFAWKFALEKKMFDYRDWANEFYKPIQGIMSNVFEIMYNLVLVTATAVAFATGGATIEGVFGTPYLLNTVVIAMALLLLTIFGAELVRKAASIIAVIIISGVVLIYVPNVISSFGQITKNVADLRSGAIQNDTSFFSAMWSSLVYAGFQTTCIGAYIVHSNILKDKSDAKKAALWGFIINSTVLMLSTLGILAFYNDGVLTESIPALFVVRNGVGSSWMVPLISILIILGAVSTGVNLIYGISRRIVNYLGRSESPAVFKEKERTRNIGASALYVAITWSIAQFGLIPLIAKGYGTLGYISIFVIILPVIIKGIIGLKPKTKAKA</sequence>
<evidence type="ECO:0000313" key="2">
    <source>
        <dbReference type="EMBL" id="ABR46672.1"/>
    </source>
</evidence>
<dbReference type="RefSeq" id="WP_011971580.1">
    <property type="nucleotide sequence ID" value="NC_009633.1"/>
</dbReference>
<dbReference type="EMBL" id="CP000724">
    <property type="protein sequence ID" value="ABR46672.1"/>
    <property type="molecule type" value="Genomic_DNA"/>
</dbReference>
<dbReference type="OrthoDB" id="4005at2"/>
<feature type="transmembrane region" description="Helical" evidence="1">
    <location>
        <begin position="193"/>
        <end position="218"/>
    </location>
</feature>
<feature type="transmembrane region" description="Helical" evidence="1">
    <location>
        <begin position="149"/>
        <end position="173"/>
    </location>
</feature>
<dbReference type="STRING" id="293826.Amet_0444"/>
<dbReference type="PANTHER" id="PTHR37814">
    <property type="entry name" value="CONSERVED MEMBRANE PROTEIN"/>
    <property type="match status" value="1"/>
</dbReference>
<keyword evidence="3" id="KW-1185">Reference proteome</keyword>
<keyword evidence="1" id="KW-0812">Transmembrane</keyword>
<evidence type="ECO:0000256" key="1">
    <source>
        <dbReference type="SAM" id="Phobius"/>
    </source>
</evidence>
<name>A6TKF4_ALKMQ</name>
<dbReference type="PROSITE" id="PS50283">
    <property type="entry name" value="NA_SOLUT_SYMP_3"/>
    <property type="match status" value="1"/>
</dbReference>
<dbReference type="HOGENOM" id="CLU_039711_0_0_9"/>
<dbReference type="eggNOG" id="COG3949">
    <property type="taxonomic scope" value="Bacteria"/>
</dbReference>
<dbReference type="Gene3D" id="1.20.1740.10">
    <property type="entry name" value="Amino acid/polyamine transporter I"/>
    <property type="match status" value="1"/>
</dbReference>
<feature type="transmembrane region" description="Helical" evidence="1">
    <location>
        <begin position="230"/>
        <end position="253"/>
    </location>
</feature>
<proteinExistence type="predicted"/>
<accession>A6TKF4</accession>
<keyword evidence="1" id="KW-1133">Transmembrane helix</keyword>
<feature type="transmembrane region" description="Helical" evidence="1">
    <location>
        <begin position="355"/>
        <end position="375"/>
    </location>
</feature>
<feature type="transmembrane region" description="Helical" evidence="1">
    <location>
        <begin position="330"/>
        <end position="349"/>
    </location>
</feature>
<dbReference type="InterPro" id="IPR001734">
    <property type="entry name" value="Na/solute_symporter"/>
</dbReference>
<feature type="transmembrane region" description="Helical" evidence="1">
    <location>
        <begin position="121"/>
        <end position="142"/>
    </location>
</feature>
<dbReference type="GO" id="GO:0022857">
    <property type="term" value="F:transmembrane transporter activity"/>
    <property type="evidence" value="ECO:0007669"/>
    <property type="project" value="InterPro"/>
</dbReference>
<dbReference type="PANTHER" id="PTHR37814:SF1">
    <property type="entry name" value="MEMBRANE PROTEIN"/>
    <property type="match status" value="1"/>
</dbReference>
<gene>
    <name evidence="2" type="ordered locus">Amet_0444</name>
</gene>
<protein>
    <submittedName>
        <fullName evidence="2">Uncharacterized membrane protein</fullName>
    </submittedName>
</protein>
<organism evidence="2 3">
    <name type="scientific">Alkaliphilus metalliredigens (strain QYMF)</name>
    <dbReference type="NCBI Taxonomy" id="293826"/>
    <lineage>
        <taxon>Bacteria</taxon>
        <taxon>Bacillati</taxon>
        <taxon>Bacillota</taxon>
        <taxon>Clostridia</taxon>
        <taxon>Peptostreptococcales</taxon>
        <taxon>Natronincolaceae</taxon>
        <taxon>Alkaliphilus</taxon>
    </lineage>
</organism>